<dbReference type="Proteomes" id="UP000240739">
    <property type="component" value="Unassembled WGS sequence"/>
</dbReference>
<accession>A0A2T4ULV9</accession>
<evidence type="ECO:0000313" key="2">
    <source>
        <dbReference type="EMBL" id="PTL60243.1"/>
    </source>
</evidence>
<name>A0A2T4ULV9_9ACTN</name>
<dbReference type="AlphaFoldDB" id="A0A2T4ULV9"/>
<dbReference type="InterPro" id="IPR036249">
    <property type="entry name" value="Thioredoxin-like_sf"/>
</dbReference>
<dbReference type="OrthoDB" id="9799122at2"/>
<gene>
    <name evidence="2" type="ORF">C7Y72_11640</name>
</gene>
<evidence type="ECO:0000259" key="1">
    <source>
        <dbReference type="Pfam" id="PF01323"/>
    </source>
</evidence>
<protein>
    <submittedName>
        <fullName evidence="2">Disulfide bond formation protein DsbA</fullName>
    </submittedName>
</protein>
<dbReference type="InterPro" id="IPR001853">
    <property type="entry name" value="DSBA-like_thioredoxin_dom"/>
</dbReference>
<dbReference type="EMBL" id="PYYB01000001">
    <property type="protein sequence ID" value="PTL60243.1"/>
    <property type="molecule type" value="Genomic_DNA"/>
</dbReference>
<dbReference type="PANTHER" id="PTHR13887">
    <property type="entry name" value="GLUTATHIONE S-TRANSFERASE KAPPA"/>
    <property type="match status" value="1"/>
</dbReference>
<dbReference type="RefSeq" id="WP_107568888.1">
    <property type="nucleotide sequence ID" value="NZ_PYYB01000001.1"/>
</dbReference>
<dbReference type="Gene3D" id="3.40.30.10">
    <property type="entry name" value="Glutaredoxin"/>
    <property type="match status" value="1"/>
</dbReference>
<feature type="domain" description="DSBA-like thioredoxin" evidence="1">
    <location>
        <begin position="3"/>
        <end position="202"/>
    </location>
</feature>
<dbReference type="GO" id="GO:0016491">
    <property type="term" value="F:oxidoreductase activity"/>
    <property type="evidence" value="ECO:0007669"/>
    <property type="project" value="InterPro"/>
</dbReference>
<reference evidence="2 3" key="1">
    <citation type="submission" date="2018-03" db="EMBL/GenBank/DDBJ databases">
        <title>Aquarubrobacter algicola gen. nov., sp. nov., a novel actinobacterium isolated from shallow eutrophic lake during the end of cyanobacterial harmful algal blooms.</title>
        <authorList>
            <person name="Chun S.J."/>
        </authorList>
    </citation>
    <scope>NUCLEOTIDE SEQUENCE [LARGE SCALE GENOMIC DNA]</scope>
    <source>
        <strain evidence="2 3">Seoho-28</strain>
    </source>
</reference>
<dbReference type="SUPFAM" id="SSF52833">
    <property type="entry name" value="Thioredoxin-like"/>
    <property type="match status" value="1"/>
</dbReference>
<dbReference type="CDD" id="cd03024">
    <property type="entry name" value="DsbA_FrnE"/>
    <property type="match status" value="1"/>
</dbReference>
<dbReference type="PANTHER" id="PTHR13887:SF41">
    <property type="entry name" value="THIOREDOXIN SUPERFAMILY PROTEIN"/>
    <property type="match status" value="1"/>
</dbReference>
<sequence>MLLEIWSDVACPFCFVGKRNLEAALAQFEHADQVEVRWRSFQLAPDAPLTTQATSTEYLARKYGRSLEEAGQMQERMVAMAAEAGIEMHPDRVRMTNTRDAHRLLQLAHESGRQDALKEAFLQAYHADGEHLGDPATLRRLAVDAGLPPERVDAVLGSDEFATAVDADIEQAVEFGLQGVPAFVLDRRMGLTGAQPPEVLLQGLRTAHERAGASASG</sequence>
<evidence type="ECO:0000313" key="3">
    <source>
        <dbReference type="Proteomes" id="UP000240739"/>
    </source>
</evidence>
<comment type="caution">
    <text evidence="2">The sequence shown here is derived from an EMBL/GenBank/DDBJ whole genome shotgun (WGS) entry which is preliminary data.</text>
</comment>
<organism evidence="2 3">
    <name type="scientific">Paraconexibacter algicola</name>
    <dbReference type="NCBI Taxonomy" id="2133960"/>
    <lineage>
        <taxon>Bacteria</taxon>
        <taxon>Bacillati</taxon>
        <taxon>Actinomycetota</taxon>
        <taxon>Thermoleophilia</taxon>
        <taxon>Solirubrobacterales</taxon>
        <taxon>Paraconexibacteraceae</taxon>
        <taxon>Paraconexibacter</taxon>
    </lineage>
</organism>
<dbReference type="Pfam" id="PF01323">
    <property type="entry name" value="DSBA"/>
    <property type="match status" value="1"/>
</dbReference>
<keyword evidence="3" id="KW-1185">Reference proteome</keyword>
<proteinExistence type="predicted"/>